<dbReference type="RefSeq" id="WP_117894260.1">
    <property type="nucleotide sequence ID" value="NZ_CABJCV010000004.1"/>
</dbReference>
<dbReference type="AlphaFoldDB" id="A0A412G4A2"/>
<proteinExistence type="predicted"/>
<evidence type="ECO:0000313" key="2">
    <source>
        <dbReference type="Proteomes" id="UP000284178"/>
    </source>
</evidence>
<evidence type="ECO:0000313" key="1">
    <source>
        <dbReference type="EMBL" id="RGR75526.1"/>
    </source>
</evidence>
<name>A0A412G4A2_9FIRM</name>
<sequence>MRQGNTYSLAIELQDDTGSVIDIDLVDRVEFVFGPVRKTYPEDAKFDRELGQFIVGLTQLDTFKLDHVVACQARIKFKDGTVVGTGIIREAVYESISKEVL</sequence>
<reference evidence="1 2" key="1">
    <citation type="submission" date="2018-08" db="EMBL/GenBank/DDBJ databases">
        <title>A genome reference for cultivated species of the human gut microbiota.</title>
        <authorList>
            <person name="Zou Y."/>
            <person name="Xue W."/>
            <person name="Luo G."/>
        </authorList>
    </citation>
    <scope>NUCLEOTIDE SEQUENCE [LARGE SCALE GENOMIC DNA]</scope>
    <source>
        <strain evidence="1 2">AF24-29</strain>
    </source>
</reference>
<dbReference type="Proteomes" id="UP000284178">
    <property type="component" value="Unassembled WGS sequence"/>
</dbReference>
<dbReference type="EMBL" id="QRUP01000004">
    <property type="protein sequence ID" value="RGR75526.1"/>
    <property type="molecule type" value="Genomic_DNA"/>
</dbReference>
<gene>
    <name evidence="1" type="ORF">DWY25_04630</name>
</gene>
<keyword evidence="2" id="KW-1185">Reference proteome</keyword>
<comment type="caution">
    <text evidence="1">The sequence shown here is derived from an EMBL/GenBank/DDBJ whole genome shotgun (WGS) entry which is preliminary data.</text>
</comment>
<accession>A0A412G4A2</accession>
<dbReference type="GeneID" id="83014689"/>
<organism evidence="1 2">
    <name type="scientific">Holdemania filiformis</name>
    <dbReference type="NCBI Taxonomy" id="61171"/>
    <lineage>
        <taxon>Bacteria</taxon>
        <taxon>Bacillati</taxon>
        <taxon>Bacillota</taxon>
        <taxon>Erysipelotrichia</taxon>
        <taxon>Erysipelotrichales</taxon>
        <taxon>Erysipelotrichaceae</taxon>
        <taxon>Holdemania</taxon>
    </lineage>
</organism>
<protein>
    <submittedName>
        <fullName evidence="1">Uncharacterized protein</fullName>
    </submittedName>
</protein>